<dbReference type="AlphaFoldDB" id="A0A7C2NYS2"/>
<comment type="subcellular location">
    <subcellularLocation>
        <location evidence="1 7">Cell membrane</location>
        <topology evidence="1 7">Multi-pass membrane protein</topology>
    </subcellularLocation>
</comment>
<feature type="transmembrane region" description="Helical" evidence="7">
    <location>
        <begin position="121"/>
        <end position="145"/>
    </location>
</feature>
<proteinExistence type="inferred from homology"/>
<feature type="transmembrane region" description="Helical" evidence="7">
    <location>
        <begin position="197"/>
        <end position="219"/>
    </location>
</feature>
<feature type="transmembrane region" description="Helical" evidence="7">
    <location>
        <begin position="7"/>
        <end position="29"/>
    </location>
</feature>
<accession>A0A7C2NYS2</accession>
<evidence type="ECO:0000313" key="9">
    <source>
        <dbReference type="EMBL" id="HEN27610.1"/>
    </source>
</evidence>
<dbReference type="GO" id="GO:0005886">
    <property type="term" value="C:plasma membrane"/>
    <property type="evidence" value="ECO:0007669"/>
    <property type="project" value="UniProtKB-SubCell"/>
</dbReference>
<dbReference type="Pfam" id="PF00528">
    <property type="entry name" value="BPD_transp_1"/>
    <property type="match status" value="1"/>
</dbReference>
<evidence type="ECO:0000256" key="3">
    <source>
        <dbReference type="ARBA" id="ARBA00022475"/>
    </source>
</evidence>
<evidence type="ECO:0000259" key="8">
    <source>
        <dbReference type="PROSITE" id="PS50928"/>
    </source>
</evidence>
<keyword evidence="3" id="KW-1003">Cell membrane</keyword>
<evidence type="ECO:0000256" key="7">
    <source>
        <dbReference type="RuleBase" id="RU363032"/>
    </source>
</evidence>
<protein>
    <submittedName>
        <fullName evidence="9">ABC transporter permease subunit</fullName>
    </submittedName>
</protein>
<dbReference type="InterPro" id="IPR035906">
    <property type="entry name" value="MetI-like_sf"/>
</dbReference>
<dbReference type="PANTHER" id="PTHR30183:SF3">
    <property type="entry name" value="MOLYBDENUM TRANSPORT SYSTEM PERMEASE PROTEIN MODB"/>
    <property type="match status" value="1"/>
</dbReference>
<feature type="transmembrane region" description="Helical" evidence="7">
    <location>
        <begin position="231"/>
        <end position="252"/>
    </location>
</feature>
<evidence type="ECO:0000256" key="4">
    <source>
        <dbReference type="ARBA" id="ARBA00022692"/>
    </source>
</evidence>
<comment type="caution">
    <text evidence="9">The sequence shown here is derived from an EMBL/GenBank/DDBJ whole genome shotgun (WGS) entry which is preliminary data.</text>
</comment>
<comment type="similarity">
    <text evidence="7">Belongs to the binding-protein-dependent transport system permease family.</text>
</comment>
<organism evidence="9">
    <name type="scientific">candidate division WOR-3 bacterium</name>
    <dbReference type="NCBI Taxonomy" id="2052148"/>
    <lineage>
        <taxon>Bacteria</taxon>
        <taxon>Bacteria division WOR-3</taxon>
    </lineage>
</organism>
<reference evidence="9" key="1">
    <citation type="journal article" date="2020" name="mSystems">
        <title>Genome- and Community-Level Interaction Insights into Carbon Utilization and Element Cycling Functions of Hydrothermarchaeota in Hydrothermal Sediment.</title>
        <authorList>
            <person name="Zhou Z."/>
            <person name="Liu Y."/>
            <person name="Xu W."/>
            <person name="Pan J."/>
            <person name="Luo Z.H."/>
            <person name="Li M."/>
        </authorList>
    </citation>
    <scope>NUCLEOTIDE SEQUENCE [LARGE SCALE GENOMIC DNA]</scope>
    <source>
        <strain evidence="9">SpSt-34</strain>
    </source>
</reference>
<keyword evidence="6 7" id="KW-0472">Membrane</keyword>
<gene>
    <name evidence="9" type="ORF">ENQ77_02905</name>
</gene>
<keyword evidence="4 7" id="KW-0812">Transmembrane</keyword>
<feature type="domain" description="ABC transmembrane type-1" evidence="8">
    <location>
        <begin position="49"/>
        <end position="248"/>
    </location>
</feature>
<evidence type="ECO:0000256" key="1">
    <source>
        <dbReference type="ARBA" id="ARBA00004651"/>
    </source>
</evidence>
<dbReference type="SUPFAM" id="SSF161098">
    <property type="entry name" value="MetI-like"/>
    <property type="match status" value="1"/>
</dbReference>
<keyword evidence="2 7" id="KW-0813">Transport</keyword>
<dbReference type="InterPro" id="IPR000515">
    <property type="entry name" value="MetI-like"/>
</dbReference>
<dbReference type="EMBL" id="DSOL01000082">
    <property type="protein sequence ID" value="HEN27610.1"/>
    <property type="molecule type" value="Genomic_DNA"/>
</dbReference>
<name>A0A7C2NYS2_UNCW3</name>
<evidence type="ECO:0000256" key="6">
    <source>
        <dbReference type="ARBA" id="ARBA00023136"/>
    </source>
</evidence>
<evidence type="ECO:0000256" key="2">
    <source>
        <dbReference type="ARBA" id="ARBA00022448"/>
    </source>
</evidence>
<sequence length="263" mass="28927">MKKGFDVFVGIFSVIGILLFVIPGVYLLFSTSPASLFSAVKDDEFLRAVGVSLSSATLSTLLILLFGTPLAYVLSRSEFPLRGLLENLLELPVAIPHSVAGVAILNFFGRGAFMGKILSLLGFQVYGTLTGIVIAMAFVSAPYFIGSLKEGLRQLPQEYEKISYSLGRGRFYTFFKVLLPMTKGHLLKGLILSWGRAVSEFGAVMVVAYFPMTSTVFVYERLETMGIRATLPYAVLLFLITGFVFLFLRILWGKYAESKGFEG</sequence>
<dbReference type="Gene3D" id="1.10.3720.10">
    <property type="entry name" value="MetI-like"/>
    <property type="match status" value="1"/>
</dbReference>
<dbReference type="GO" id="GO:0055085">
    <property type="term" value="P:transmembrane transport"/>
    <property type="evidence" value="ECO:0007669"/>
    <property type="project" value="InterPro"/>
</dbReference>
<feature type="transmembrane region" description="Helical" evidence="7">
    <location>
        <begin position="49"/>
        <end position="75"/>
    </location>
</feature>
<evidence type="ECO:0000256" key="5">
    <source>
        <dbReference type="ARBA" id="ARBA00022989"/>
    </source>
</evidence>
<dbReference type="PANTHER" id="PTHR30183">
    <property type="entry name" value="MOLYBDENUM TRANSPORT SYSTEM PERMEASE PROTEIN MODB"/>
    <property type="match status" value="1"/>
</dbReference>
<dbReference type="PROSITE" id="PS50928">
    <property type="entry name" value="ABC_TM1"/>
    <property type="match status" value="1"/>
</dbReference>
<dbReference type="CDD" id="cd06261">
    <property type="entry name" value="TM_PBP2"/>
    <property type="match status" value="1"/>
</dbReference>
<keyword evidence="5 7" id="KW-1133">Transmembrane helix</keyword>